<feature type="region of interest" description="Disordered" evidence="2">
    <location>
        <begin position="19"/>
        <end position="41"/>
    </location>
</feature>
<evidence type="ECO:0000256" key="1">
    <source>
        <dbReference type="ARBA" id="ARBA00006281"/>
    </source>
</evidence>
<proteinExistence type="inferred from homology"/>
<dbReference type="PANTHER" id="PTHR12689:SF4">
    <property type="entry name" value="PROTEIN AAR2 HOMOLOG"/>
    <property type="match status" value="1"/>
</dbReference>
<dbReference type="InterPro" id="IPR007946">
    <property type="entry name" value="AAR2"/>
</dbReference>
<dbReference type="InterPro" id="IPR038516">
    <property type="entry name" value="AAR2_N_sf"/>
</dbReference>
<sequence>MCVYCVKQTSASLAMNPTAEAMGDEMPPPPPTADSNSTASANGSIASHISIRALGAHPLGTLRVLHPDIPLDEDEDEEMGEPAYALHGGPAPQGSSSLPRTDPVTLCHDQGGGDVVLILDLPEIFTVGYDSISFTAKHFGGVRDVPAGAHFFWVSHPDGLSPRSGFWIQSTGNDRVHVVQWDRYNEMLCDPIIAEARYRLIPYRYPTATASHVGPVKASGTFTNLDMWRQLTLAITEPVLNKILAQNGGCWIVHTADRVSGSIRLPGELALDRALSKSTIQNHELQFVFTQTAKTFSTENTGRDRTLEATDSTPYIQAAIDQSGRRITPEQMLGELQFSFLMGMHLGNDSCIQQWWYMVLKLVLRAYLLPAREPALASALLRTLAAQLKYNAECFDGSIFDNNETKAHEFRIALTIYKRRLEEFLAGLGSNADPDQRVVGTTFASVEAVLADISWDISGDYVRIGRVVMEDGEEVELETDELQEEDERGEWAPEIVELDDEGRERGLVSWSD</sequence>
<dbReference type="Gene3D" id="1.25.40.550">
    <property type="entry name" value="Aar2, C-terminal domain-like"/>
    <property type="match status" value="1"/>
</dbReference>
<dbReference type="InterPro" id="IPR033647">
    <property type="entry name" value="Aar2_N"/>
</dbReference>
<reference evidence="5" key="1">
    <citation type="journal article" date="2021" name="Nat. Commun.">
        <title>Genetic determinants of endophytism in the Arabidopsis root mycobiome.</title>
        <authorList>
            <person name="Mesny F."/>
            <person name="Miyauchi S."/>
            <person name="Thiergart T."/>
            <person name="Pickel B."/>
            <person name="Atanasova L."/>
            <person name="Karlsson M."/>
            <person name="Huettel B."/>
            <person name="Barry K.W."/>
            <person name="Haridas S."/>
            <person name="Chen C."/>
            <person name="Bauer D."/>
            <person name="Andreopoulos W."/>
            <person name="Pangilinan J."/>
            <person name="LaButti K."/>
            <person name="Riley R."/>
            <person name="Lipzen A."/>
            <person name="Clum A."/>
            <person name="Drula E."/>
            <person name="Henrissat B."/>
            <person name="Kohler A."/>
            <person name="Grigoriev I.V."/>
            <person name="Martin F.M."/>
            <person name="Hacquard S."/>
        </authorList>
    </citation>
    <scope>NUCLEOTIDE SEQUENCE</scope>
    <source>
        <strain evidence="5">MPI-CAGE-CH-0235</strain>
    </source>
</reference>
<dbReference type="Pfam" id="PF05282">
    <property type="entry name" value="AAR2"/>
    <property type="match status" value="1"/>
</dbReference>
<evidence type="ECO:0000256" key="2">
    <source>
        <dbReference type="SAM" id="MobiDB-lite"/>
    </source>
</evidence>
<name>A0A8K0SCA4_9HYPO</name>
<evidence type="ECO:0000259" key="4">
    <source>
        <dbReference type="Pfam" id="PF20981"/>
    </source>
</evidence>
<dbReference type="EMBL" id="JAGPNK010000016">
    <property type="protein sequence ID" value="KAH7308082.1"/>
    <property type="molecule type" value="Genomic_DNA"/>
</dbReference>
<gene>
    <name evidence="5" type="ORF">B0I35DRAFT_453972</name>
</gene>
<dbReference type="OrthoDB" id="201752at2759"/>
<feature type="domain" description="AAR2 N-terminal" evidence="4">
    <location>
        <begin position="113"/>
        <end position="244"/>
    </location>
</feature>
<dbReference type="PANTHER" id="PTHR12689">
    <property type="entry name" value="A1 CISTRON SPLICING FACTOR AAR2-RELATED"/>
    <property type="match status" value="1"/>
</dbReference>
<dbReference type="Pfam" id="PF20981">
    <property type="entry name" value="AAR2_1st"/>
    <property type="match status" value="1"/>
</dbReference>
<dbReference type="CDD" id="cd13777">
    <property type="entry name" value="Aar2_N"/>
    <property type="match status" value="1"/>
</dbReference>
<protein>
    <submittedName>
        <fullName evidence="5">AAR2 protein-domain-containing protein</fullName>
    </submittedName>
</protein>
<comment type="similarity">
    <text evidence="1">Belongs to the AAR2 family.</text>
</comment>
<dbReference type="Gene3D" id="2.60.34.20">
    <property type="match status" value="1"/>
</dbReference>
<feature type="region of interest" description="Disordered" evidence="2">
    <location>
        <begin position="72"/>
        <end position="99"/>
    </location>
</feature>
<dbReference type="InterPro" id="IPR038514">
    <property type="entry name" value="AAR2_C_sf"/>
</dbReference>
<keyword evidence="6" id="KW-1185">Reference proteome</keyword>
<evidence type="ECO:0000313" key="6">
    <source>
        <dbReference type="Proteomes" id="UP000813444"/>
    </source>
</evidence>
<evidence type="ECO:0000313" key="5">
    <source>
        <dbReference type="EMBL" id="KAH7308082.1"/>
    </source>
</evidence>
<feature type="domain" description="AAR2 C-terminal" evidence="3">
    <location>
        <begin position="289"/>
        <end position="457"/>
    </location>
</feature>
<organism evidence="5 6">
    <name type="scientific">Stachybotrys elegans</name>
    <dbReference type="NCBI Taxonomy" id="80388"/>
    <lineage>
        <taxon>Eukaryota</taxon>
        <taxon>Fungi</taxon>
        <taxon>Dikarya</taxon>
        <taxon>Ascomycota</taxon>
        <taxon>Pezizomycotina</taxon>
        <taxon>Sordariomycetes</taxon>
        <taxon>Hypocreomycetidae</taxon>
        <taxon>Hypocreales</taxon>
        <taxon>Stachybotryaceae</taxon>
        <taxon>Stachybotrys</taxon>
    </lineage>
</organism>
<dbReference type="InterPro" id="IPR033648">
    <property type="entry name" value="AAR2_C"/>
</dbReference>
<evidence type="ECO:0000259" key="3">
    <source>
        <dbReference type="Pfam" id="PF05282"/>
    </source>
</evidence>
<comment type="caution">
    <text evidence="5">The sequence shown here is derived from an EMBL/GenBank/DDBJ whole genome shotgun (WGS) entry which is preliminary data.</text>
</comment>
<accession>A0A8K0SCA4</accession>
<dbReference type="GO" id="GO:0000244">
    <property type="term" value="P:spliceosomal tri-snRNP complex assembly"/>
    <property type="evidence" value="ECO:0007669"/>
    <property type="project" value="TreeGrafter"/>
</dbReference>
<dbReference type="Proteomes" id="UP000813444">
    <property type="component" value="Unassembled WGS sequence"/>
</dbReference>
<dbReference type="CDD" id="cd13778">
    <property type="entry name" value="Aar2_C"/>
    <property type="match status" value="1"/>
</dbReference>
<dbReference type="AlphaFoldDB" id="A0A8K0SCA4"/>